<accession>A0A6A5QJL8</accession>
<proteinExistence type="predicted"/>
<dbReference type="AlphaFoldDB" id="A0A6A5QJL8"/>
<reference evidence="1" key="1">
    <citation type="journal article" date="2020" name="Stud. Mycol.">
        <title>101 Dothideomycetes genomes: a test case for predicting lifestyles and emergence of pathogens.</title>
        <authorList>
            <person name="Haridas S."/>
            <person name="Albert R."/>
            <person name="Binder M."/>
            <person name="Bloem J."/>
            <person name="Labutti K."/>
            <person name="Salamov A."/>
            <person name="Andreopoulos B."/>
            <person name="Baker S."/>
            <person name="Barry K."/>
            <person name="Bills G."/>
            <person name="Bluhm B."/>
            <person name="Cannon C."/>
            <person name="Castanera R."/>
            <person name="Culley D."/>
            <person name="Daum C."/>
            <person name="Ezra D."/>
            <person name="Gonzalez J."/>
            <person name="Henrissat B."/>
            <person name="Kuo A."/>
            <person name="Liang C."/>
            <person name="Lipzen A."/>
            <person name="Lutzoni F."/>
            <person name="Magnuson J."/>
            <person name="Mondo S."/>
            <person name="Nolan M."/>
            <person name="Ohm R."/>
            <person name="Pangilinan J."/>
            <person name="Park H.-J."/>
            <person name="Ramirez L."/>
            <person name="Alfaro M."/>
            <person name="Sun H."/>
            <person name="Tritt A."/>
            <person name="Yoshinaga Y."/>
            <person name="Zwiers L.-H."/>
            <person name="Turgeon B."/>
            <person name="Goodwin S."/>
            <person name="Spatafora J."/>
            <person name="Crous P."/>
            <person name="Grigoriev I."/>
        </authorList>
    </citation>
    <scope>NUCLEOTIDE SEQUENCE</scope>
    <source>
        <strain evidence="1">HMLAC05119</strain>
    </source>
</reference>
<organism evidence="1 2">
    <name type="scientific">Ampelomyces quisqualis</name>
    <name type="common">Powdery mildew agent</name>
    <dbReference type="NCBI Taxonomy" id="50730"/>
    <lineage>
        <taxon>Eukaryota</taxon>
        <taxon>Fungi</taxon>
        <taxon>Dikarya</taxon>
        <taxon>Ascomycota</taxon>
        <taxon>Pezizomycotina</taxon>
        <taxon>Dothideomycetes</taxon>
        <taxon>Pleosporomycetidae</taxon>
        <taxon>Pleosporales</taxon>
        <taxon>Pleosporineae</taxon>
        <taxon>Phaeosphaeriaceae</taxon>
        <taxon>Ampelomyces</taxon>
    </lineage>
</organism>
<sequence length="139" mass="16045">MHFETQDNPKYVPIQLFMGDIKLGQNGVGSIWAFLDARSDGHSESDITLHLHSHFLRGKSNNVRARMVVPVVTKDWALRNKTKEYFDLNEIVHRYGARWGQVIFAILAYAFLLAAEGRHKIYADHTISVYLSFLTRLDR</sequence>
<evidence type="ECO:0000313" key="1">
    <source>
        <dbReference type="EMBL" id="KAF1915653.1"/>
    </source>
</evidence>
<evidence type="ECO:0000313" key="2">
    <source>
        <dbReference type="Proteomes" id="UP000800096"/>
    </source>
</evidence>
<gene>
    <name evidence="1" type="ORF">BDU57DRAFT_279429</name>
</gene>
<protein>
    <submittedName>
        <fullName evidence="1">Uncharacterized protein</fullName>
    </submittedName>
</protein>
<dbReference type="Proteomes" id="UP000800096">
    <property type="component" value="Unassembled WGS sequence"/>
</dbReference>
<dbReference type="EMBL" id="ML979136">
    <property type="protein sequence ID" value="KAF1915653.1"/>
    <property type="molecule type" value="Genomic_DNA"/>
</dbReference>
<name>A0A6A5QJL8_AMPQU</name>
<keyword evidence="2" id="KW-1185">Reference proteome</keyword>